<dbReference type="STRING" id="86416.Clopa_0210"/>
<gene>
    <name evidence="1" type="ORF">Clopa_0210</name>
</gene>
<accession>R4JWU1</accession>
<organism evidence="1 2">
    <name type="scientific">Clostridium pasteurianum BC1</name>
    <dbReference type="NCBI Taxonomy" id="86416"/>
    <lineage>
        <taxon>Bacteria</taxon>
        <taxon>Bacillati</taxon>
        <taxon>Bacillota</taxon>
        <taxon>Clostridia</taxon>
        <taxon>Eubacteriales</taxon>
        <taxon>Clostridiaceae</taxon>
        <taxon>Clostridium</taxon>
    </lineage>
</organism>
<dbReference type="EMBL" id="CP003261">
    <property type="protein sequence ID" value="AGK95277.1"/>
    <property type="molecule type" value="Genomic_DNA"/>
</dbReference>
<dbReference type="HOGENOM" id="CLU_2408073_0_0_9"/>
<dbReference type="KEGG" id="cpas:Clopa_0210"/>
<reference evidence="1 2" key="1">
    <citation type="submission" date="2012-01" db="EMBL/GenBank/DDBJ databases">
        <title>Complete sequence of chromosome of Clostridium pasteurianum BC1.</title>
        <authorList>
            <consortium name="US DOE Joint Genome Institute"/>
            <person name="Lucas S."/>
            <person name="Han J."/>
            <person name="Lapidus A."/>
            <person name="Cheng J.-F."/>
            <person name="Goodwin L."/>
            <person name="Pitluck S."/>
            <person name="Peters L."/>
            <person name="Mikhailova N."/>
            <person name="Teshima H."/>
            <person name="Detter J.C."/>
            <person name="Han C."/>
            <person name="Tapia R."/>
            <person name="Land M."/>
            <person name="Hauser L."/>
            <person name="Kyrpides N."/>
            <person name="Ivanova N."/>
            <person name="Pagani I."/>
            <person name="Dunn J."/>
            <person name="Taghavi S."/>
            <person name="Francis A."/>
            <person name="van der Lelie D."/>
            <person name="Woyke T."/>
        </authorList>
    </citation>
    <scope>NUCLEOTIDE SEQUENCE [LARGE SCALE GENOMIC DNA]</scope>
    <source>
        <strain evidence="1 2">BC1</strain>
    </source>
</reference>
<protein>
    <submittedName>
        <fullName evidence="1">Uncharacterized protein</fullName>
    </submittedName>
</protein>
<evidence type="ECO:0000313" key="2">
    <source>
        <dbReference type="Proteomes" id="UP000013523"/>
    </source>
</evidence>
<keyword evidence="2" id="KW-1185">Reference proteome</keyword>
<name>R4JWU1_CLOPA</name>
<sequence>MAAASKEVHLQEVLKAISPAALAVVPPAAPVLVKELLEVPAVILQGVVPAAVVGLDKITIIQIRVQQNVPLYQYLYLYPLVGHIMAVMVVDQ</sequence>
<dbReference type="AlphaFoldDB" id="R4JWU1"/>
<dbReference type="Proteomes" id="UP000013523">
    <property type="component" value="Chromosome"/>
</dbReference>
<evidence type="ECO:0000313" key="1">
    <source>
        <dbReference type="EMBL" id="AGK95277.1"/>
    </source>
</evidence>
<proteinExistence type="predicted"/>